<dbReference type="FunFam" id="2.30.30.30:FF:000029">
    <property type="entry name" value="Transcription elongation factor SPT5"/>
    <property type="match status" value="1"/>
</dbReference>
<evidence type="ECO:0000256" key="4">
    <source>
        <dbReference type="ARBA" id="ARBA00022664"/>
    </source>
</evidence>
<feature type="region of interest" description="Disordered" evidence="10">
    <location>
        <begin position="1"/>
        <end position="188"/>
    </location>
</feature>
<dbReference type="GeneID" id="89977400"/>
<feature type="domain" description="KOW" evidence="11">
    <location>
        <begin position="540"/>
        <end position="568"/>
    </location>
</feature>
<comment type="similarity">
    <text evidence="2 9">Belongs to the SPT5 family.</text>
</comment>
<dbReference type="InterPro" id="IPR014722">
    <property type="entry name" value="Rib_uL2_dom2"/>
</dbReference>
<dbReference type="Pfam" id="PF23291">
    <property type="entry name" value="KOW4_SPT5"/>
    <property type="match status" value="1"/>
</dbReference>
<dbReference type="Pfam" id="PF23042">
    <property type="entry name" value="KOW1_SPT5"/>
    <property type="match status" value="1"/>
</dbReference>
<comment type="subcellular location">
    <subcellularLocation>
        <location evidence="1 9">Nucleus</location>
    </subcellularLocation>
</comment>
<dbReference type="FunFam" id="3.30.70.940:FF:000005">
    <property type="entry name" value="Transcription elongation factor SPT5"/>
    <property type="match status" value="1"/>
</dbReference>
<dbReference type="GO" id="GO:0006368">
    <property type="term" value="P:transcription elongation by RNA polymerase II"/>
    <property type="evidence" value="ECO:0007669"/>
    <property type="project" value="TreeGrafter"/>
</dbReference>
<dbReference type="InterPro" id="IPR039385">
    <property type="entry name" value="NGN_Euk"/>
</dbReference>
<dbReference type="GO" id="GO:0003729">
    <property type="term" value="F:mRNA binding"/>
    <property type="evidence" value="ECO:0007669"/>
    <property type="project" value="TreeGrafter"/>
</dbReference>
<dbReference type="EMBL" id="JAVRRD010000037">
    <property type="protein sequence ID" value="KAK5045377.1"/>
    <property type="molecule type" value="Genomic_DNA"/>
</dbReference>
<dbReference type="SUPFAM" id="SSF50104">
    <property type="entry name" value="Translation proteins SH3-like domain"/>
    <property type="match status" value="1"/>
</dbReference>
<dbReference type="AlphaFoldDB" id="A0AAV9MUU9"/>
<dbReference type="InterPro" id="IPR017071">
    <property type="entry name" value="TF_Spt5_eukaryote"/>
</dbReference>
<dbReference type="GO" id="GO:0006397">
    <property type="term" value="P:mRNA processing"/>
    <property type="evidence" value="ECO:0007669"/>
    <property type="project" value="UniProtKB-KW"/>
</dbReference>
<feature type="region of interest" description="Disordered" evidence="10">
    <location>
        <begin position="363"/>
        <end position="394"/>
    </location>
</feature>
<dbReference type="Pfam" id="PF12815">
    <property type="entry name" value="CTD"/>
    <property type="match status" value="1"/>
</dbReference>
<feature type="domain" description="KOW" evidence="11">
    <location>
        <begin position="663"/>
        <end position="688"/>
    </location>
</feature>
<dbReference type="InterPro" id="IPR022581">
    <property type="entry name" value="Spt5_N"/>
</dbReference>
<dbReference type="InterPro" id="IPR005100">
    <property type="entry name" value="NGN-domain"/>
</dbReference>
<dbReference type="GO" id="GO:0006357">
    <property type="term" value="P:regulation of transcription by RNA polymerase II"/>
    <property type="evidence" value="ECO:0007669"/>
    <property type="project" value="InterPro"/>
</dbReference>
<dbReference type="CDD" id="cd06081">
    <property type="entry name" value="KOW_Spt5_1"/>
    <property type="match status" value="1"/>
</dbReference>
<dbReference type="PANTHER" id="PTHR11125">
    <property type="entry name" value="SUPPRESSOR OF TY 5"/>
    <property type="match status" value="1"/>
</dbReference>
<dbReference type="InterPro" id="IPR024945">
    <property type="entry name" value="Spt5_C_dom"/>
</dbReference>
<keyword evidence="14" id="KW-1185">Reference proteome</keyword>
<feature type="domain" description="Spt5 C-terminal" evidence="12">
    <location>
        <begin position="857"/>
        <end position="1012"/>
    </location>
</feature>
<dbReference type="Gene3D" id="2.30.30.30">
    <property type="match status" value="3"/>
</dbReference>
<feature type="region of interest" description="Disordered" evidence="10">
    <location>
        <begin position="732"/>
        <end position="756"/>
    </location>
</feature>
<evidence type="ECO:0000256" key="1">
    <source>
        <dbReference type="ARBA" id="ARBA00004123"/>
    </source>
</evidence>
<keyword evidence="4" id="KW-0507">mRNA processing</keyword>
<feature type="domain" description="KOW" evidence="11">
    <location>
        <begin position="487"/>
        <end position="514"/>
    </location>
</feature>
<dbReference type="Pfam" id="PF03439">
    <property type="entry name" value="Spt5-NGN"/>
    <property type="match status" value="1"/>
</dbReference>
<keyword evidence="6 9" id="KW-0539">Nucleus</keyword>
<gene>
    <name evidence="13" type="ORF">LTR84_009241</name>
</gene>
<feature type="domain" description="KOW" evidence="11">
    <location>
        <begin position="321"/>
        <end position="348"/>
    </location>
</feature>
<dbReference type="Pfam" id="PF23290">
    <property type="entry name" value="KOW5_SPT5"/>
    <property type="match status" value="1"/>
</dbReference>
<dbReference type="Pfam" id="PF23037">
    <property type="entry name" value="KOWx_SPT5"/>
    <property type="match status" value="1"/>
</dbReference>
<sequence length="1079" mass="117554">MASASWLNQDFGDDDEESDNEFNPAADGGSDDEDAKDSKPAALKQRSSSSPRRSASPRKHKRNIEEDDDDDVNPSGNGARDLNDDDDGKEDIDDALRDDEDEEDEEEDEDEEVINRPRKRRRKGLNQFFEEEAEVDEDDDELEADEEDLGPEFIQDTHPDDDLPPEADQDDRRHRELDRQRQLEASMDAEKQAAAYRERYGRRTTTALSTSSFVPQNLLMPDVNDPSIWGVKCKPGKEKEIIIRLMKKYSDSLKSRNPMRVCSFFERGDGPMAGYIFVEARRKLDVDDALNGVADVYPRSKVNLVPVKEMPDLLRVNKTKELEVGGYVRIKRGIYTGDLAMIEDVESNGLDVNVRLVPRLTYGMEEDQGRPNADPKRKRPNGFGAPPINLANRPPQRLFNENEAKKRHERFLSQNRGLSKRSWVYRGDTYIDGFLVKEFKLQHLITADVNPRLDEITKLTRTADDGSEHLDLETLAHSLRNGNIEGSYLPGDEIEVYEGEQRGIVGRIEAVTGNIIAIMVSEGELTGQLVEVPVKGVRKRFSEGDNVKIVGGSKYRDEVGMVLRIKDDKVTVLTNTSNEEITVFSKDLREATDAGGGGAGASKFDVQELVQIDPTTAGIVIRADRESIRILDQNGSVTTRIPSQISTIEPRKNTVATDKNGAEIRVGDVVKESGGEAKSGSILHLHRGYVFAHNKLGIENSGLWVNRSSNVITTAAKGGRINAPATDLSKMNPALQMRNRPDQSMAPPQRPGRDPLQDRLVHINKGIYKGTRAIVKDTTVSDARLELQTKNKVIQLPKDHLSIIDANTNNKTKYEEWIRMRGGVPAMRSGQGAPGSRVPDGGFSGFGGRTPMPMGDGGRTPAWGSTSRTPAWNGPGGSGLDSSRTPSWKAPSGSQTSYGGGGMTSYGGAGNIGTTGSRTPAWNSGAKTPYGAGGDGFGNTNSGFDAFGAGSRTPAYNPSSSRTPAWNGPGNAASAPTPGARPYDAPTPAISAPTPARFDDDAYTPYLAAPTPGAAQDAPTPAPNFTKNANKEPLKHNRLQAFDAPTPAASAPTPYASGAFDAPTPAAGGPRYVDDDDED</sequence>
<dbReference type="InterPro" id="IPR041973">
    <property type="entry name" value="KOW_Spt5_1"/>
</dbReference>
<evidence type="ECO:0000256" key="7">
    <source>
        <dbReference type="ARBA" id="ARBA00024691"/>
    </source>
</evidence>
<feature type="compositionally biased region" description="Low complexity" evidence="10">
    <location>
        <begin position="986"/>
        <end position="996"/>
    </location>
</feature>
<evidence type="ECO:0000256" key="8">
    <source>
        <dbReference type="ARBA" id="ARBA00025870"/>
    </source>
</evidence>
<proteinExistence type="inferred from homology"/>
<evidence type="ECO:0000256" key="3">
    <source>
        <dbReference type="ARBA" id="ARBA00020181"/>
    </source>
</evidence>
<evidence type="ECO:0000256" key="2">
    <source>
        <dbReference type="ARBA" id="ARBA00006956"/>
    </source>
</evidence>
<comment type="caution">
    <text evidence="13">The sequence shown here is derived from an EMBL/GenBank/DDBJ whole genome shotgun (WGS) entry which is preliminary data.</text>
</comment>
<comment type="subunit">
    <text evidence="8">Component of the SPT4-SPT5 complex. Interacts with RNA polymerase II.</text>
</comment>
<dbReference type="Pfam" id="PF11942">
    <property type="entry name" value="Spt5_N"/>
    <property type="match status" value="1"/>
</dbReference>
<dbReference type="GO" id="GO:0032784">
    <property type="term" value="P:regulation of DNA-templated transcription elongation"/>
    <property type="evidence" value="ECO:0007669"/>
    <property type="project" value="InterPro"/>
</dbReference>
<dbReference type="CDD" id="cd06083">
    <property type="entry name" value="KOW_Spt5_3"/>
    <property type="match status" value="1"/>
</dbReference>
<feature type="compositionally biased region" description="Low complexity" evidence="10">
    <location>
        <begin position="1044"/>
        <end position="1059"/>
    </location>
</feature>
<evidence type="ECO:0000259" key="11">
    <source>
        <dbReference type="SMART" id="SM00739"/>
    </source>
</evidence>
<feature type="compositionally biased region" description="Polar residues" evidence="10">
    <location>
        <begin position="954"/>
        <end position="964"/>
    </location>
</feature>
<evidence type="ECO:0000259" key="12">
    <source>
        <dbReference type="SMART" id="SM01104"/>
    </source>
</evidence>
<accession>A0AAV9MUU9</accession>
<feature type="region of interest" description="Disordered" evidence="10">
    <location>
        <begin position="827"/>
        <end position="902"/>
    </location>
</feature>
<comment type="function">
    <text evidence="7 9">The SPT4-SPT5 complex mediates both activation and inhibition of transcription elongation, and plays a role in pre-mRNA processing. This complex seems to be important for the stability of the RNA polymerase II elongation machinery on the chromatin template but not for the inherent ability of this machinery to translocate down the gene.</text>
</comment>
<name>A0AAV9MUU9_9EURO</name>
<feature type="compositionally biased region" description="Acidic residues" evidence="10">
    <location>
        <begin position="83"/>
        <end position="112"/>
    </location>
</feature>
<dbReference type="InterPro" id="IPR041978">
    <property type="entry name" value="KOW_Spt5_5"/>
</dbReference>
<dbReference type="InterPro" id="IPR008991">
    <property type="entry name" value="Translation_prot_SH3-like_sf"/>
</dbReference>
<dbReference type="CDD" id="cd06085">
    <property type="entry name" value="KOW_Spt5_5"/>
    <property type="match status" value="1"/>
</dbReference>
<dbReference type="CDD" id="cd06084">
    <property type="entry name" value="KOW_Spt5_4"/>
    <property type="match status" value="1"/>
</dbReference>
<dbReference type="Gene3D" id="3.30.70.940">
    <property type="entry name" value="NusG, N-terminal domain"/>
    <property type="match status" value="1"/>
</dbReference>
<evidence type="ECO:0000256" key="6">
    <source>
        <dbReference type="ARBA" id="ARBA00023242"/>
    </source>
</evidence>
<dbReference type="SMART" id="SM01104">
    <property type="entry name" value="CTD"/>
    <property type="match status" value="1"/>
</dbReference>
<dbReference type="Proteomes" id="UP001358417">
    <property type="component" value="Unassembled WGS sequence"/>
</dbReference>
<dbReference type="GO" id="GO:0032044">
    <property type="term" value="C:DSIF complex"/>
    <property type="evidence" value="ECO:0007669"/>
    <property type="project" value="TreeGrafter"/>
</dbReference>
<evidence type="ECO:0000313" key="13">
    <source>
        <dbReference type="EMBL" id="KAK5045377.1"/>
    </source>
</evidence>
<reference evidence="13 14" key="1">
    <citation type="submission" date="2023-08" db="EMBL/GenBank/DDBJ databases">
        <title>Black Yeasts Isolated from many extreme environments.</title>
        <authorList>
            <person name="Coleine C."/>
            <person name="Stajich J.E."/>
            <person name="Selbmann L."/>
        </authorList>
    </citation>
    <scope>NUCLEOTIDE SEQUENCE [LARGE SCALE GENOMIC DNA]</scope>
    <source>
        <strain evidence="13 14">CCFEE 5792</strain>
    </source>
</reference>
<dbReference type="InterPro" id="IPR041975">
    <property type="entry name" value="KOW_Spt5_2"/>
</dbReference>
<dbReference type="RefSeq" id="XP_064701006.1">
    <property type="nucleotide sequence ID" value="XM_064852781.1"/>
</dbReference>
<feature type="compositionally biased region" description="Basic and acidic residues" evidence="10">
    <location>
        <begin position="170"/>
        <end position="188"/>
    </location>
</feature>
<dbReference type="PIRSF" id="PIRSF036945">
    <property type="entry name" value="Spt5"/>
    <property type="match status" value="1"/>
</dbReference>
<dbReference type="InterPro" id="IPR039659">
    <property type="entry name" value="SPT5"/>
</dbReference>
<dbReference type="InterPro" id="IPR036735">
    <property type="entry name" value="NGN_dom_sf"/>
</dbReference>
<dbReference type="CDD" id="cd09888">
    <property type="entry name" value="NGN_Euk"/>
    <property type="match status" value="1"/>
</dbReference>
<evidence type="ECO:0000313" key="14">
    <source>
        <dbReference type="Proteomes" id="UP001358417"/>
    </source>
</evidence>
<feature type="compositionally biased region" description="Acidic residues" evidence="10">
    <location>
        <begin position="11"/>
        <end position="20"/>
    </location>
</feature>
<evidence type="ECO:0000256" key="5">
    <source>
        <dbReference type="ARBA" id="ARBA00023163"/>
    </source>
</evidence>
<dbReference type="InterPro" id="IPR057936">
    <property type="entry name" value="KOWx_Spt5"/>
</dbReference>
<organism evidence="13 14">
    <name type="scientific">Exophiala bonariae</name>
    <dbReference type="NCBI Taxonomy" id="1690606"/>
    <lineage>
        <taxon>Eukaryota</taxon>
        <taxon>Fungi</taxon>
        <taxon>Dikarya</taxon>
        <taxon>Ascomycota</taxon>
        <taxon>Pezizomycotina</taxon>
        <taxon>Eurotiomycetes</taxon>
        <taxon>Chaetothyriomycetidae</taxon>
        <taxon>Chaetothyriales</taxon>
        <taxon>Herpotrichiellaceae</taxon>
        <taxon>Exophiala</taxon>
    </lineage>
</organism>
<dbReference type="InterPro" id="IPR041977">
    <property type="entry name" value="KOW_Spt5_4"/>
</dbReference>
<feature type="compositionally biased region" description="Acidic residues" evidence="10">
    <location>
        <begin position="129"/>
        <end position="150"/>
    </location>
</feature>
<evidence type="ECO:0000256" key="9">
    <source>
        <dbReference type="PIRNR" id="PIRNR036945"/>
    </source>
</evidence>
<feature type="domain" description="KOW" evidence="11">
    <location>
        <begin position="754"/>
        <end position="781"/>
    </location>
</feature>
<dbReference type="CDD" id="cd06082">
    <property type="entry name" value="KOW_Spt5_2"/>
    <property type="match status" value="1"/>
</dbReference>
<keyword evidence="5 9" id="KW-0804">Transcription</keyword>
<dbReference type="InterPro" id="IPR005824">
    <property type="entry name" value="KOW"/>
</dbReference>
<dbReference type="Pfam" id="PF23284">
    <property type="entry name" value="KOW2_Spt5"/>
    <property type="match status" value="1"/>
</dbReference>
<protein>
    <recommendedName>
        <fullName evidence="3 9">Transcription elongation factor SPT5</fullName>
    </recommendedName>
</protein>
<dbReference type="PANTHER" id="PTHR11125:SF7">
    <property type="entry name" value="TRANSCRIPTION ELONGATION FACTOR SPT5"/>
    <property type="match status" value="1"/>
</dbReference>
<evidence type="ECO:0000256" key="10">
    <source>
        <dbReference type="SAM" id="MobiDB-lite"/>
    </source>
</evidence>
<dbReference type="SMART" id="SM00739">
    <property type="entry name" value="KOW"/>
    <property type="match status" value="5"/>
</dbReference>
<feature type="region of interest" description="Disordered" evidence="10">
    <location>
        <begin position="944"/>
        <end position="1079"/>
    </location>
</feature>
<dbReference type="InterPro" id="IPR041976">
    <property type="entry name" value="KOW_Spt5_3"/>
</dbReference>